<dbReference type="AlphaFoldDB" id="A0AAE3GZT5"/>
<evidence type="ECO:0000313" key="2">
    <source>
        <dbReference type="Proteomes" id="UP001204144"/>
    </source>
</evidence>
<dbReference type="EMBL" id="RJUF01000005">
    <property type="protein sequence ID" value="MCP9762072.1"/>
    <property type="molecule type" value="Genomic_DNA"/>
</dbReference>
<comment type="caution">
    <text evidence="1">The sequence shown here is derived from an EMBL/GenBank/DDBJ whole genome shotgun (WGS) entry which is preliminary data.</text>
</comment>
<evidence type="ECO:0000313" key="1">
    <source>
        <dbReference type="EMBL" id="MCP9762072.1"/>
    </source>
</evidence>
<gene>
    <name evidence="1" type="ORF">EGI31_03835</name>
</gene>
<keyword evidence="2" id="KW-1185">Reference proteome</keyword>
<dbReference type="RefSeq" id="WP_255035824.1">
    <property type="nucleotide sequence ID" value="NZ_RJUF01000005.1"/>
</dbReference>
<sequence length="296" mass="33907">MNNKAFIFKNIDNLMRLKQKIGLIATFFLSNFTSIFAQESPYYQLPQNRKSGSELITMPNLNTFTITYFLAASVGIKKSFLGENAVSPSAIESSSHSEGFWDISIGQTRNDNWIYELGLAKYNSYLSTSFLALGRNPLPFRNETKQFYVPLRVKKRLWTIDKVSRSAFLNIGLGVSYLVKNQKKTAEQGRILFNQRPTPEPRDYTTLDFNMSSSSFPFAFEFITEIRGKVSERIEITAFGKSFMRPNKFLNNQFTFNYVDQSSVSFGAYEKPFSLLLGIQARLNSPKYYSYKSGVE</sequence>
<organism evidence="1 2">
    <name type="scientific">Lacihabitans soyangensis</name>
    <dbReference type="NCBI Taxonomy" id="869394"/>
    <lineage>
        <taxon>Bacteria</taxon>
        <taxon>Pseudomonadati</taxon>
        <taxon>Bacteroidota</taxon>
        <taxon>Cytophagia</taxon>
        <taxon>Cytophagales</taxon>
        <taxon>Leadbetterellaceae</taxon>
        <taxon>Lacihabitans</taxon>
    </lineage>
</organism>
<proteinExistence type="predicted"/>
<name>A0AAE3GZT5_9BACT</name>
<protein>
    <submittedName>
        <fullName evidence="1">Uncharacterized protein</fullName>
    </submittedName>
</protein>
<reference evidence="1 2" key="1">
    <citation type="submission" date="2018-11" db="EMBL/GenBank/DDBJ databases">
        <title>Novel bacteria species description.</title>
        <authorList>
            <person name="Han J.-H."/>
        </authorList>
    </citation>
    <scope>NUCLEOTIDE SEQUENCE [LARGE SCALE GENOMIC DNA]</scope>
    <source>
        <strain evidence="1 2">KCTC23259</strain>
    </source>
</reference>
<accession>A0AAE3GZT5</accession>
<dbReference type="Proteomes" id="UP001204144">
    <property type="component" value="Unassembled WGS sequence"/>
</dbReference>